<dbReference type="EMBL" id="OR500511">
    <property type="protein sequence ID" value="WNV36304.1"/>
    <property type="molecule type" value="Genomic_RNA"/>
</dbReference>
<name>A0AA96T682_9VIRU</name>
<organism evidence="1">
    <name type="scientific">Rubber tree latent virus 2</name>
    <dbReference type="NCBI Taxonomy" id="3079710"/>
    <lineage>
        <taxon>Viruses</taxon>
        <taxon>Riboviria</taxon>
        <taxon>Orthornavirae</taxon>
        <taxon>Kitrinoviricota</taxon>
        <taxon>Alsuviricetes</taxon>
        <taxon>Martellivirales</taxon>
        <taxon>Virgaviridae</taxon>
    </lineage>
</organism>
<sequence length="109" mass="12234">MAGTLHNDDETHPLGNFVRCGHHFHSKSPSYSFCIQRSTLDPLLWSLHITKSCVTCSGAVVLTSVNYHVYSSLPKEELMNSILGSFPGETRFHRVCPAVESRVPFVLRF</sequence>
<protein>
    <submittedName>
        <fullName evidence="1">Uncharacterized protein</fullName>
    </submittedName>
</protein>
<evidence type="ECO:0000313" key="1">
    <source>
        <dbReference type="EMBL" id="WNV36304.1"/>
    </source>
</evidence>
<reference evidence="1" key="1">
    <citation type="submission" date="2023-08" db="EMBL/GenBank/DDBJ databases">
        <title>Identification and Characterization of Two Closely Related Virga-like Viruses Latently Infecting Rubber Trees (Hevea brasiliensis).</title>
        <authorList>
            <person name="Zhao R."/>
            <person name="Su X."/>
            <person name="Huang X."/>
        </authorList>
    </citation>
    <scope>NUCLEOTIDE SEQUENCE</scope>
    <source>
        <strain evidence="1">HN</strain>
    </source>
</reference>
<proteinExistence type="predicted"/>
<accession>A0AA96T682</accession>